<gene>
    <name evidence="1" type="ORF">CLV90_3152</name>
</gene>
<dbReference type="EMBL" id="SOAY01000013">
    <property type="protein sequence ID" value="TDT41921.1"/>
    <property type="molecule type" value="Genomic_DNA"/>
</dbReference>
<evidence type="ECO:0000313" key="2">
    <source>
        <dbReference type="Proteomes" id="UP000294749"/>
    </source>
</evidence>
<dbReference type="RefSeq" id="WP_133688409.1">
    <property type="nucleotide sequence ID" value="NZ_SOAY01000013.1"/>
</dbReference>
<dbReference type="AlphaFoldDB" id="A0A4R7JUA8"/>
<dbReference type="Proteomes" id="UP000294749">
    <property type="component" value="Unassembled WGS sequence"/>
</dbReference>
<name>A0A4R7JUA8_9FLAO</name>
<comment type="caution">
    <text evidence="1">The sequence shown here is derived from an EMBL/GenBank/DDBJ whole genome shotgun (WGS) entry which is preliminary data.</text>
</comment>
<evidence type="ECO:0000313" key="1">
    <source>
        <dbReference type="EMBL" id="TDT41921.1"/>
    </source>
</evidence>
<sequence length="75" mass="8353">MTKFNHTKETSGGVVELKVKFDKESIIDGRPISLNLNESFNVEQSKVIKFNDHGTNDVGTIGLLDVEFIKDSSKL</sequence>
<proteinExistence type="predicted"/>
<accession>A0A4R7JUA8</accession>
<organism evidence="1 2">
    <name type="scientific">Maribacter spongiicola</name>
    <dbReference type="NCBI Taxonomy" id="1206753"/>
    <lineage>
        <taxon>Bacteria</taxon>
        <taxon>Pseudomonadati</taxon>
        <taxon>Bacteroidota</taxon>
        <taxon>Flavobacteriia</taxon>
        <taxon>Flavobacteriales</taxon>
        <taxon>Flavobacteriaceae</taxon>
        <taxon>Maribacter</taxon>
    </lineage>
</organism>
<keyword evidence="2" id="KW-1185">Reference proteome</keyword>
<dbReference type="OrthoDB" id="9920281at2"/>
<protein>
    <submittedName>
        <fullName evidence="1">Uncharacterized protein</fullName>
    </submittedName>
</protein>
<reference evidence="1 2" key="1">
    <citation type="submission" date="2019-03" db="EMBL/GenBank/DDBJ databases">
        <title>Genomic Encyclopedia of Archaeal and Bacterial Type Strains, Phase II (KMG-II): from individual species to whole genera.</title>
        <authorList>
            <person name="Goeker M."/>
        </authorList>
    </citation>
    <scope>NUCLEOTIDE SEQUENCE [LARGE SCALE GENOMIC DNA]</scope>
    <source>
        <strain evidence="1 2">DSM 25233</strain>
    </source>
</reference>